<dbReference type="Gene3D" id="2.10.25.10">
    <property type="entry name" value="Laminin"/>
    <property type="match status" value="13"/>
</dbReference>
<dbReference type="Pfam" id="PF00055">
    <property type="entry name" value="Laminin_N"/>
    <property type="match status" value="1"/>
</dbReference>
<feature type="domain" description="Laminin G" evidence="16">
    <location>
        <begin position="2717"/>
        <end position="2887"/>
    </location>
</feature>
<feature type="disulfide bond" evidence="12">
    <location>
        <begin position="1088"/>
        <end position="1097"/>
    </location>
</feature>
<feature type="disulfide bond" evidence="12">
    <location>
        <begin position="1594"/>
        <end position="1603"/>
    </location>
</feature>
<dbReference type="SMART" id="SM00281">
    <property type="entry name" value="LamB"/>
    <property type="match status" value="2"/>
</dbReference>
<feature type="coiled-coil region" evidence="13">
    <location>
        <begin position="1832"/>
        <end position="1866"/>
    </location>
</feature>
<evidence type="ECO:0000256" key="14">
    <source>
        <dbReference type="SAM" id="MobiDB-lite"/>
    </source>
</evidence>
<keyword evidence="9" id="KW-0325">Glycoprotein</keyword>
<feature type="disulfide bond" evidence="12">
    <location>
        <begin position="1039"/>
        <end position="1048"/>
    </location>
</feature>
<feature type="domain" description="Laminin G" evidence="16">
    <location>
        <begin position="3125"/>
        <end position="3299"/>
    </location>
</feature>
<evidence type="ECO:0000256" key="1">
    <source>
        <dbReference type="ARBA" id="ARBA00004302"/>
    </source>
</evidence>
<feature type="coiled-coil region" evidence="13">
    <location>
        <begin position="1928"/>
        <end position="1993"/>
    </location>
</feature>
<dbReference type="InterPro" id="IPR013320">
    <property type="entry name" value="ConA-like_dom_sf"/>
</dbReference>
<feature type="disulfide bond" evidence="12">
    <location>
        <begin position="1020"/>
        <end position="1037"/>
    </location>
</feature>
<keyword evidence="4 15" id="KW-0732">Signal</keyword>
<feature type="disulfide bond" evidence="11">
    <location>
        <begin position="3272"/>
        <end position="3299"/>
    </location>
</feature>
<feature type="compositionally biased region" description="Polar residues" evidence="14">
    <location>
        <begin position="2918"/>
        <end position="2938"/>
    </location>
</feature>
<keyword evidence="8 12" id="KW-1015">Disulfide bond</keyword>
<feature type="domain" description="Laminin EGF-like" evidence="17">
    <location>
        <begin position="1116"/>
        <end position="1163"/>
    </location>
</feature>
<feature type="disulfide bond" evidence="12">
    <location>
        <begin position="1703"/>
        <end position="1712"/>
    </location>
</feature>
<evidence type="ECO:0000313" key="21">
    <source>
        <dbReference type="RefSeq" id="XP_035827254.1"/>
    </source>
</evidence>
<evidence type="ECO:0000256" key="10">
    <source>
        <dbReference type="ARBA" id="ARBA00023292"/>
    </source>
</evidence>
<organism evidence="20 21">
    <name type="scientific">Aplysia californica</name>
    <name type="common">California sea hare</name>
    <dbReference type="NCBI Taxonomy" id="6500"/>
    <lineage>
        <taxon>Eukaryota</taxon>
        <taxon>Metazoa</taxon>
        <taxon>Spiralia</taxon>
        <taxon>Lophotrochozoa</taxon>
        <taxon>Mollusca</taxon>
        <taxon>Gastropoda</taxon>
        <taxon>Heterobranchia</taxon>
        <taxon>Euthyneura</taxon>
        <taxon>Tectipleura</taxon>
        <taxon>Aplysiida</taxon>
        <taxon>Aplysioidea</taxon>
        <taxon>Aplysiidae</taxon>
        <taxon>Aplysia</taxon>
    </lineage>
</organism>
<keyword evidence="10 12" id="KW-0424">Laminin EGF-like domain</keyword>
<feature type="disulfide bond" evidence="12">
    <location>
        <begin position="1652"/>
        <end position="1661"/>
    </location>
</feature>
<feature type="disulfide bond" evidence="12">
    <location>
        <begin position="489"/>
        <end position="498"/>
    </location>
</feature>
<dbReference type="InterPro" id="IPR000742">
    <property type="entry name" value="EGF"/>
</dbReference>
<reference evidence="21" key="1">
    <citation type="submission" date="2025-08" db="UniProtKB">
        <authorList>
            <consortium name="RefSeq"/>
        </authorList>
    </citation>
    <scope>IDENTIFICATION</scope>
</reference>
<evidence type="ECO:0000259" key="19">
    <source>
        <dbReference type="PROSITE" id="PS51117"/>
    </source>
</evidence>
<dbReference type="InterPro" id="IPR008979">
    <property type="entry name" value="Galactose-bd-like_sf"/>
</dbReference>
<feature type="domain" description="Laminin EGF-like" evidence="17">
    <location>
        <begin position="919"/>
        <end position="970"/>
    </location>
</feature>
<feature type="signal peptide" evidence="15">
    <location>
        <begin position="1"/>
        <end position="30"/>
    </location>
</feature>
<evidence type="ECO:0000256" key="2">
    <source>
        <dbReference type="ARBA" id="ARBA00022525"/>
    </source>
</evidence>
<evidence type="ECO:0000256" key="15">
    <source>
        <dbReference type="SAM" id="SignalP"/>
    </source>
</evidence>
<feature type="disulfide bond" evidence="12">
    <location>
        <begin position="973"/>
        <end position="990"/>
    </location>
</feature>
<feature type="domain" description="Laminin EGF-like" evidence="17">
    <location>
        <begin position="1575"/>
        <end position="1624"/>
    </location>
</feature>
<feature type="disulfide bond" evidence="12">
    <location>
        <begin position="1018"/>
        <end position="1030"/>
    </location>
</feature>
<feature type="disulfide bond" evidence="12">
    <location>
        <begin position="1684"/>
        <end position="1701"/>
    </location>
</feature>
<dbReference type="PRINTS" id="PR00011">
    <property type="entry name" value="EGFLAMININ"/>
</dbReference>
<feature type="domain" description="Laminin G" evidence="16">
    <location>
        <begin position="2334"/>
        <end position="2522"/>
    </location>
</feature>
<dbReference type="RefSeq" id="XP_035827254.1">
    <property type="nucleotide sequence ID" value="XM_035971361.1"/>
</dbReference>
<feature type="disulfide bond" evidence="12">
    <location>
        <begin position="826"/>
        <end position="835"/>
    </location>
</feature>
<evidence type="ECO:0000256" key="7">
    <source>
        <dbReference type="ARBA" id="ARBA00023054"/>
    </source>
</evidence>
<evidence type="ECO:0000256" key="4">
    <source>
        <dbReference type="ARBA" id="ARBA00022729"/>
    </source>
</evidence>
<dbReference type="InterPro" id="IPR002049">
    <property type="entry name" value="LE_dom"/>
</dbReference>
<evidence type="ECO:0000259" key="16">
    <source>
        <dbReference type="PROSITE" id="PS50025"/>
    </source>
</evidence>
<accession>A0ABM1VXW1</accession>
<comment type="subcellular location">
    <subcellularLocation>
        <location evidence="1">Secreted</location>
        <location evidence="1">Extracellular space</location>
        <location evidence="1">Extracellular matrix</location>
        <location evidence="1">Basement membrane</location>
    </subcellularLocation>
</comment>
<dbReference type="PANTHER" id="PTHR10574:SF436">
    <property type="entry name" value="LAMININ SUBUNIT ALPHA-2"/>
    <property type="match status" value="1"/>
</dbReference>
<dbReference type="Pfam" id="PF00052">
    <property type="entry name" value="Laminin_B"/>
    <property type="match status" value="3"/>
</dbReference>
<keyword evidence="7 13" id="KW-0175">Coiled coil</keyword>
<feature type="domain" description="Laminin N-terminal" evidence="19">
    <location>
        <begin position="36"/>
        <end position="287"/>
    </location>
</feature>
<evidence type="ECO:0000259" key="18">
    <source>
        <dbReference type="PROSITE" id="PS51115"/>
    </source>
</evidence>
<dbReference type="PROSITE" id="PS51115">
    <property type="entry name" value="LAMININ_IVA"/>
    <property type="match status" value="2"/>
</dbReference>
<comment type="caution">
    <text evidence="12">Lacks conserved residue(s) required for the propagation of feature annotation.</text>
</comment>
<dbReference type="InterPro" id="IPR008211">
    <property type="entry name" value="Laminin_N"/>
</dbReference>
<feature type="domain" description="Laminin EGF-like" evidence="17">
    <location>
        <begin position="1018"/>
        <end position="1065"/>
    </location>
</feature>
<feature type="coiled-coil region" evidence="13">
    <location>
        <begin position="2082"/>
        <end position="2128"/>
    </location>
</feature>
<dbReference type="SMART" id="SM00282">
    <property type="entry name" value="LamG"/>
    <property type="match status" value="5"/>
</dbReference>
<feature type="chain" id="PRO_5045114369" evidence="15">
    <location>
        <begin position="31"/>
        <end position="3302"/>
    </location>
</feature>
<feature type="disulfide bond" evidence="11">
    <location>
        <begin position="2860"/>
        <end position="2887"/>
    </location>
</feature>
<dbReference type="PROSITE" id="PS51117">
    <property type="entry name" value="LAMININ_NTER"/>
    <property type="match status" value="1"/>
</dbReference>
<feature type="disulfide bond" evidence="12">
    <location>
        <begin position="1116"/>
        <end position="1128"/>
    </location>
</feature>
<protein>
    <submittedName>
        <fullName evidence="21">Laminin subunit alpha-1</fullName>
    </submittedName>
</protein>
<dbReference type="Gene3D" id="2.60.120.200">
    <property type="match status" value="5"/>
</dbReference>
<dbReference type="SUPFAM" id="SSF57184">
    <property type="entry name" value="Growth factor receptor domain"/>
    <property type="match status" value="1"/>
</dbReference>
<feature type="disulfide bond" evidence="12">
    <location>
        <begin position="1232"/>
        <end position="1241"/>
    </location>
</feature>
<dbReference type="Pfam" id="PF00053">
    <property type="entry name" value="EGF_laminin"/>
    <property type="match status" value="15"/>
</dbReference>
<sequence length="3302" mass="363031">MGKWTLQCVQRASVACALLLCVLFIGQAQGQRSDDDLSGLFPVVFNLATRARIQANATCGLNEPEVFCKLVEHVRIFPAENRHCDICDARSDNQAQSHPIQYAIDGSQKWWQSPTLTNGAGFNHVSIILDLGQIYQIAYIIIKAANSPRPGNWILERSLDGETYFPWQYFAMTDKECRMFYGIEATRGVPTFLRDDQVICTSRYSALNPLENGEIFVSLVNGRPGVFQPSKVLLDFTSARYVRLRFQKIRTLNADLMSFSSIDPDSADASVTRRYYYSVKDISIGGQCICYGHATFCRRHDTLEDRLQCQCLHNTAGDNCEMCLPKFNQKPWKVGGIQGLGCEECNCHGKSDECVYNATVDANKLSLNMTGSYDGGGVCLNCREYTTGVNCERCLPGYYRPRGMTPDMRFPCRQCNCQETQTSTSECVLDDSRVDEGLEPGSCICKEGYSGPGCDRCAFGYFGFPNCRPCRCNAAGSRDPDNCDRACVCKVHVRGSRCDSCEPGYFNLEQANPEGCTKCFCFGVSTVCESVSWGLSRVDDYSGWVLSTLGPGGLTLLPRMFGGWLEAKTYLLKVDAIDPRSYSQDDIHYWVAPMSYLGNRLSSYGGYLTFTLKYSLDDQLSGGYHLREPNLVLEVSFITFRRYRLLFICPPSFFLDLPVCYSPCPSTNNNLLFNILIYLFQGSNLAITTDKEYLREEMENKVRIRLHESGWFRLSDRQPVTRDEMMTVLYSLSRLLIRATYHTAQETVFLKNVYMDMASPLVMDGSSLPSVEQCRCPQGYAGLSCESCSPGWRRVENQLYGGRCQQCQCYGHASGCDPVTGDCMDCRHSTAGARCDRCLPGFYGDPRRGSPDDCKPCACPLTTGNNFFAERCVARPTLEDRDAYECVNCQEGYTGDRCEMCASGYYGNPGTPGGSCRRCMCGGNIDMSLPGSCNNVTGACTRCATNTEGEFCERCSPGYYGSAVNGDCRPCECSNSGSRNNECNARSGQCECKERFTGRRCNKCERGYGNVERGCERCSCDRQGSQSSECDPVSGQCRCVDGVVGLNCDACAEGYYDFSRRGCKDCDCYGPGTNNTVTCDPYSGRCQCRPGVMGRQCDSCKRFHYGLESGEGCKDCACDRTGARSGVCDPQNGQCECRPGVMGRTCDKCQPGFYGFSRRGCEACEPCNKPGHICNPDTGKCECPPNTEGPNCEVCIRDCWGFTKDQGCKPCNCSQSGSASQQCDPLTGACSCLEGYQGYSCDQCLVSFYNFPDCTSCGCNETGVISDTCITGVCECDGMGQCFCKVIIVGSDGGLLCCDLREVKVGLHRCRPGTFSLDGNNPKGCTECYCFLRAQQCMQAPYVWKEIDLPSMSAEFVPPGAGGEPPFKRFGYHVINSTKTEVTSELSSSPLYFALLSDALPSDMTLNYGGKLQITHYFEGPSEYLRPEDAAPLAVMVGNGIQIVSQVSNLEPLNPVPFEVVLHEDMWQLPGQVTPITRRLMMVVLEKVQGLFVRAVQNGRAQYSEVGPIMIERAVPPASAPPNARPALGVETCDCPDRYSGDSCQNPGPGYFRVVPDGTTNIGVPETVIGQVKPCQCYRHSEFCDAETGQCLACEHNTTGRQCELCADGYYGVATRGTPDDCQPCACPLPIPSNNFSPSCVGGRNGMMCTACIEGYTGLRCENCAPGYYGNPQTVGSKCLPCNCNPQGSQGGDCDVLTGQCPCLPGIEGLSCEACSDPTYGVQDGQCISCYDGCTGILLKDMEELAASLVNINFTGAVYPWDRLNELSDEGKALSESLRALEAAGSDNLKDMKESADTYNQIADKLIHRSNTTCEGELSTTGGIACRTQKSAEQVKNNATDLEKVIDQLFKDIKKSVDELNKLINDSLAGQGGTGGQLDEQLKKAQKILDEILDRDFSVADAATQTENMRAEKLSESIQDLIARNFNVSMVEEDLNDVKDRLNDLINQTKGASATADNALELIRNLTDLLNEMKRIKEEIDKLRNDSEDYIDDAWDLIYKADSSLLISTGENDLLARAIDDLYKRVTGLREAMPRLQDLYQRAVQHALYLRGQTEEMKRLFAKTRDLAKDAVTAAKAYQSIVDAIAEAKKSAEKALQDAEESKKIAQLSDLKKEVDELMRISNQQLREADSLLAEAKGLLESLGDVKDDLTEAGEKHGNAKDILEEIKKKLKLLPENFRDSLDNIEKRTKAAEKTAEDAIELINKLNTTALMEKMNEMKNLDLSAFRFDIGSESKYLFCISVFLSNYQLLIFFLHPSHCHCDVHEKSYSSLFLVILLVERVKDAGKDIKKLTDREKDVDDKASAAARKVSNVHDDLEKLRAKIINARNRVNDMKMSLQADGQCYRSYPSSLTPSSTNELRFGFKLDEAPNSDMLMVLLLQSPQAGGKEFLAAEIKDGKVRFSWESGKGLGSVSHGRSLEPQKWYKVVAKRVGSIGQLKVWSLEESTEKRTNEEVASAGAGCSLLNLNEDSSVFLAGTSNLHPIPAGITRENFVGCLGEVSIDNSKLGVYNFKTNEPEHCTACKQIPLVELGDGKTYVFNGRGFARFEVLGGYSSSRTKVELEFKTFWENSTIFFVGNEELGDFCSIELVNGRVQVKFNMGGNSKGSGITANTYNSNQWTKVTFDRKKLQAVLIVNSEKIPMSASGPNSGLDLQGAPMYYGGLPTTFSLSKFQGLTQTRFFYGCMKGLTFGSLPPEDDTSVFVNVQTSSGCRENGIHTVGFRGDGYLTLKSEYIGFNKQKNDISLTFVTKEKDAVILIARDIPGENYYSIALVDGRMEARIRSDGNQPVGIQAKERFNDGVMHCVSLIKDGKIIKLVVDDKVLGTDSALDVSFFNGGDLYLGGSPIDVDDIAPTSIKLDGCISDVIANGKLLSMSDAKQYMRADVGRCHLTTNMNEPVVVPKVDEAEEEPTEEPTIPTSSNLSGNTPVSPTSVPTSCASEGNPAQEDDAKSVANGATFFAEISKVKKKELARRFDFTFDFRTYYADGLFGYLTNADKSFYFGIQLRDGKLEVSYVYLGQPMVLRYNELLNDGKWHSVEVKKKGESVSVSYDGKTAKSDLIDQRLDIKLPLRLGGPAKPEDFTDYNVDLVTHSIRGCIRSLKVSGRGVNITDTQVIQDVGGCYKNVEAGAYFGGDAFGVITDDFDVPKKMTITLEFRTTSQRGVLVSSSDGSKFGFTLELDEGKLKLAVINKNGPFRVESNNDKIFFCDNKWHKVTAVLSDNALTLSPEGLGDSRLTSRLPLGDIGLKSPLFVGGFQDSFTQVASSSADNFIGCIRGLVIDGSLVDWYKLILSPNIRKTACPIS</sequence>
<dbReference type="Pfam" id="PF00054">
    <property type="entry name" value="Laminin_G_1"/>
    <property type="match status" value="2"/>
</dbReference>
<dbReference type="Gene3D" id="2.170.300.10">
    <property type="entry name" value="Tie2 ligand-binding domain superfamily"/>
    <property type="match status" value="1"/>
</dbReference>
<feature type="disulfide bond" evidence="12">
    <location>
        <begin position="992"/>
        <end position="1001"/>
    </location>
</feature>
<feature type="disulfide bond" evidence="12">
    <location>
        <begin position="943"/>
        <end position="952"/>
    </location>
</feature>
<evidence type="ECO:0000256" key="12">
    <source>
        <dbReference type="PROSITE-ProRule" id="PRU00460"/>
    </source>
</evidence>
<feature type="domain" description="Laminin EGF-like" evidence="17">
    <location>
        <begin position="1164"/>
        <end position="1210"/>
    </location>
</feature>
<dbReference type="InterPro" id="IPR050440">
    <property type="entry name" value="Laminin/Netrin_ECM"/>
</dbReference>
<feature type="disulfide bond" evidence="12">
    <location>
        <begin position="1213"/>
        <end position="1230"/>
    </location>
</feature>
<feature type="disulfide bond" evidence="12">
    <location>
        <begin position="1118"/>
        <end position="1135"/>
    </location>
</feature>
<dbReference type="Gene3D" id="2.60.120.260">
    <property type="entry name" value="Galactose-binding domain-like"/>
    <property type="match status" value="1"/>
</dbReference>
<feature type="domain" description="Laminin EGF-like" evidence="17">
    <location>
        <begin position="470"/>
        <end position="518"/>
    </location>
</feature>
<dbReference type="InterPro" id="IPR009254">
    <property type="entry name" value="Laminin_aI"/>
</dbReference>
<feature type="disulfide bond" evidence="11">
    <location>
        <begin position="2495"/>
        <end position="2522"/>
    </location>
</feature>
<feature type="disulfide bond" evidence="12">
    <location>
        <begin position="971"/>
        <end position="983"/>
    </location>
</feature>
<feature type="disulfide bond" evidence="12">
    <location>
        <begin position="1183"/>
        <end position="1192"/>
    </location>
</feature>
<feature type="disulfide bond" evidence="12">
    <location>
        <begin position="1682"/>
        <end position="1694"/>
    </location>
</feature>
<dbReference type="InterPro" id="IPR000034">
    <property type="entry name" value="Laminin_IV"/>
</dbReference>
<feature type="coiled-coil region" evidence="13">
    <location>
        <begin position="2309"/>
        <end position="2336"/>
    </location>
</feature>
<dbReference type="SMART" id="SM00181">
    <property type="entry name" value="EGF"/>
    <property type="match status" value="11"/>
</dbReference>
<dbReference type="SUPFAM" id="SSF49899">
    <property type="entry name" value="Concanavalin A-like lectins/glucanases"/>
    <property type="match status" value="5"/>
</dbReference>
<feature type="domain" description="Laminin EGF-like" evidence="17">
    <location>
        <begin position="1066"/>
        <end position="1115"/>
    </location>
</feature>
<feature type="domain" description="Laminin G" evidence="16">
    <location>
        <begin position="2948"/>
        <end position="3120"/>
    </location>
</feature>
<feature type="disulfide bond" evidence="12">
    <location>
        <begin position="1137"/>
        <end position="1146"/>
    </location>
</feature>
<evidence type="ECO:0000256" key="6">
    <source>
        <dbReference type="ARBA" id="ARBA00022869"/>
    </source>
</evidence>
<feature type="disulfide bond" evidence="11">
    <location>
        <begin position="2683"/>
        <end position="2710"/>
    </location>
</feature>
<dbReference type="Pfam" id="PF06008">
    <property type="entry name" value="Laminin_I"/>
    <property type="match status" value="1"/>
</dbReference>
<proteinExistence type="predicted"/>
<feature type="region of interest" description="Disordered" evidence="14">
    <location>
        <begin position="2902"/>
        <end position="2948"/>
    </location>
</feature>
<dbReference type="Pfam" id="PF02210">
    <property type="entry name" value="Laminin_G_2"/>
    <property type="match status" value="3"/>
</dbReference>
<evidence type="ECO:0000256" key="9">
    <source>
        <dbReference type="ARBA" id="ARBA00023180"/>
    </source>
</evidence>
<feature type="domain" description="Laminin EGF-like" evidence="17">
    <location>
        <begin position="971"/>
        <end position="1017"/>
    </location>
</feature>
<dbReference type="PROSITE" id="PS50025">
    <property type="entry name" value="LAM_G_DOMAIN"/>
    <property type="match status" value="5"/>
</dbReference>
<feature type="domain" description="Laminin EGF-like" evidence="17">
    <location>
        <begin position="1211"/>
        <end position="1256"/>
    </location>
</feature>
<dbReference type="InterPro" id="IPR056863">
    <property type="entry name" value="LMN_ATRN_NET-like_EGF"/>
</dbReference>
<keyword evidence="6" id="KW-0084">Basement membrane</keyword>
<evidence type="ECO:0000313" key="20">
    <source>
        <dbReference type="Proteomes" id="UP000694888"/>
    </source>
</evidence>
<keyword evidence="2" id="KW-0964">Secreted</keyword>
<feature type="domain" description="Laminin IV type A" evidence="18">
    <location>
        <begin position="539"/>
        <end position="773"/>
    </location>
</feature>
<dbReference type="InterPro" id="IPR009030">
    <property type="entry name" value="Growth_fac_rcpt_cys_sf"/>
</dbReference>
<feature type="disulfide bond" evidence="12">
    <location>
        <begin position="1211"/>
        <end position="1223"/>
    </location>
</feature>
<dbReference type="PROSITE" id="PS01248">
    <property type="entry name" value="EGF_LAM_1"/>
    <property type="match status" value="7"/>
</dbReference>
<dbReference type="InterPro" id="IPR001791">
    <property type="entry name" value="Laminin_G"/>
</dbReference>
<feature type="domain" description="Laminin EGF-like" evidence="17">
    <location>
        <begin position="1625"/>
        <end position="1681"/>
    </location>
</feature>
<feature type="domain" description="Laminin EGF-like" evidence="17">
    <location>
        <begin position="1682"/>
        <end position="1729"/>
    </location>
</feature>
<dbReference type="SMART" id="SM00180">
    <property type="entry name" value="EGF_Lam"/>
    <property type="match status" value="16"/>
</dbReference>
<dbReference type="SMART" id="SM00136">
    <property type="entry name" value="LamNT"/>
    <property type="match status" value="1"/>
</dbReference>
<feature type="domain" description="Laminin EGF-like" evidence="17">
    <location>
        <begin position="807"/>
        <end position="856"/>
    </location>
</feature>
<dbReference type="SUPFAM" id="SSF49785">
    <property type="entry name" value="Galactose-binding domain-like"/>
    <property type="match status" value="1"/>
</dbReference>
<dbReference type="Pfam" id="PF24973">
    <property type="entry name" value="EGF_LMN_ATRN"/>
    <property type="match status" value="2"/>
</dbReference>
<dbReference type="SUPFAM" id="SSF57196">
    <property type="entry name" value="EGF/Laminin"/>
    <property type="match status" value="13"/>
</dbReference>
<feature type="domain" description="Laminin IV type A" evidence="18">
    <location>
        <begin position="1339"/>
        <end position="1532"/>
    </location>
</feature>
<gene>
    <name evidence="21" type="primary">LOC101862601</name>
</gene>
<evidence type="ECO:0000256" key="5">
    <source>
        <dbReference type="ARBA" id="ARBA00022737"/>
    </source>
</evidence>
<dbReference type="CDD" id="cd00110">
    <property type="entry name" value="LamG"/>
    <property type="match status" value="5"/>
</dbReference>
<dbReference type="PROSITE" id="PS50027">
    <property type="entry name" value="EGF_LAM_2"/>
    <property type="match status" value="12"/>
</dbReference>
<evidence type="ECO:0000256" key="11">
    <source>
        <dbReference type="PROSITE-ProRule" id="PRU00122"/>
    </source>
</evidence>
<dbReference type="PANTHER" id="PTHR10574">
    <property type="entry name" value="NETRIN/LAMININ-RELATED"/>
    <property type="match status" value="1"/>
</dbReference>
<keyword evidence="5" id="KW-0677">Repeat</keyword>
<keyword evidence="20" id="KW-1185">Reference proteome</keyword>
<feature type="domain" description="Laminin G" evidence="16">
    <location>
        <begin position="2533"/>
        <end position="2710"/>
    </location>
</feature>
<evidence type="ECO:0000256" key="13">
    <source>
        <dbReference type="SAM" id="Coils"/>
    </source>
</evidence>
<dbReference type="GeneID" id="101862601"/>
<evidence type="ECO:0000259" key="17">
    <source>
        <dbReference type="PROSITE" id="PS50027"/>
    </source>
</evidence>
<dbReference type="Proteomes" id="UP000694888">
    <property type="component" value="Unplaced"/>
</dbReference>
<dbReference type="CDD" id="cd00055">
    <property type="entry name" value="EGF_Lam"/>
    <property type="match status" value="16"/>
</dbReference>
<keyword evidence="3" id="KW-0272">Extracellular matrix</keyword>
<name>A0ABM1VXW1_APLCA</name>
<evidence type="ECO:0000256" key="8">
    <source>
        <dbReference type="ARBA" id="ARBA00023157"/>
    </source>
</evidence>
<evidence type="ECO:0000256" key="3">
    <source>
        <dbReference type="ARBA" id="ARBA00022530"/>
    </source>
</evidence>